<evidence type="ECO:0000259" key="2">
    <source>
        <dbReference type="PROSITE" id="PS50157"/>
    </source>
</evidence>
<keyword evidence="1" id="KW-0862">Zinc</keyword>
<dbReference type="PROSITE" id="PS00028">
    <property type="entry name" value="ZINC_FINGER_C2H2_1"/>
    <property type="match status" value="1"/>
</dbReference>
<name>A0A3P7LFJ7_DIBLA</name>
<dbReference type="EMBL" id="UYRU01049534">
    <property type="protein sequence ID" value="VDN10617.1"/>
    <property type="molecule type" value="Genomic_DNA"/>
</dbReference>
<dbReference type="AlphaFoldDB" id="A0A3P7LFJ7"/>
<evidence type="ECO:0000313" key="3">
    <source>
        <dbReference type="EMBL" id="VDN10617.1"/>
    </source>
</evidence>
<dbReference type="Proteomes" id="UP000281553">
    <property type="component" value="Unassembled WGS sequence"/>
</dbReference>
<accession>A0A3P7LFJ7</accession>
<sequence>MPFPPQSIVDKEAACYDCEYCRASFALPKFLDKHMFDVHMEPCIRVSTKSLEENVPGPTDVVELIELPQEVEELEDEEEEEEEEDS</sequence>
<dbReference type="InterPro" id="IPR013087">
    <property type="entry name" value="Znf_C2H2_type"/>
</dbReference>
<dbReference type="GO" id="GO:0008270">
    <property type="term" value="F:zinc ion binding"/>
    <property type="evidence" value="ECO:0007669"/>
    <property type="project" value="UniProtKB-KW"/>
</dbReference>
<keyword evidence="4" id="KW-1185">Reference proteome</keyword>
<proteinExistence type="predicted"/>
<keyword evidence="1" id="KW-0479">Metal-binding</keyword>
<evidence type="ECO:0000256" key="1">
    <source>
        <dbReference type="PROSITE-ProRule" id="PRU00042"/>
    </source>
</evidence>
<organism evidence="3 4">
    <name type="scientific">Dibothriocephalus latus</name>
    <name type="common">Fish tapeworm</name>
    <name type="synonym">Diphyllobothrium latum</name>
    <dbReference type="NCBI Taxonomy" id="60516"/>
    <lineage>
        <taxon>Eukaryota</taxon>
        <taxon>Metazoa</taxon>
        <taxon>Spiralia</taxon>
        <taxon>Lophotrochozoa</taxon>
        <taxon>Platyhelminthes</taxon>
        <taxon>Cestoda</taxon>
        <taxon>Eucestoda</taxon>
        <taxon>Diphyllobothriidea</taxon>
        <taxon>Diphyllobothriidae</taxon>
        <taxon>Dibothriocephalus</taxon>
    </lineage>
</organism>
<evidence type="ECO:0000313" key="4">
    <source>
        <dbReference type="Proteomes" id="UP000281553"/>
    </source>
</evidence>
<gene>
    <name evidence="3" type="ORF">DILT_LOCUS6448</name>
</gene>
<keyword evidence="1" id="KW-0863">Zinc-finger</keyword>
<feature type="domain" description="C2H2-type" evidence="2">
    <location>
        <begin position="16"/>
        <end position="39"/>
    </location>
</feature>
<reference evidence="3 4" key="1">
    <citation type="submission" date="2018-11" db="EMBL/GenBank/DDBJ databases">
        <authorList>
            <consortium name="Pathogen Informatics"/>
        </authorList>
    </citation>
    <scope>NUCLEOTIDE SEQUENCE [LARGE SCALE GENOMIC DNA]</scope>
</reference>
<dbReference type="OrthoDB" id="10450920at2759"/>
<protein>
    <recommendedName>
        <fullName evidence="2">C2H2-type domain-containing protein</fullName>
    </recommendedName>
</protein>
<dbReference type="PROSITE" id="PS50157">
    <property type="entry name" value="ZINC_FINGER_C2H2_2"/>
    <property type="match status" value="1"/>
</dbReference>